<name>A0A6J7FFG0_9ZZZZ</name>
<dbReference type="GO" id="GO:0036088">
    <property type="term" value="P:D-serine catabolic process"/>
    <property type="evidence" value="ECO:0007669"/>
    <property type="project" value="TreeGrafter"/>
</dbReference>
<evidence type="ECO:0000313" key="5">
    <source>
        <dbReference type="EMBL" id="CAB4958363.1"/>
    </source>
</evidence>
<sequence>MIIDIDVLQRNIATMSRIHPGAQLRPHMKATKCTSLAKMQVEAGHLSFTCATPREMIGMANAGLGSDLLLANESLDAVRLSAMAKLQDSSMITVAIDSDATLDAAVKAGIRNVLVDVNVGLPRCGVLPNLAGALADAARKRGLNVRGVMGYEGHLMMVSDKKDRQAKVAESMALLLQASADVGGEIISAGGTGTYDLHEHTGVTEIQAGSYSLMDTQYAQLNMPFGQAMWVVGTVISSSSSWSVADVGLKSLGMDHGNPSIDTQSVWFCSDEHITFATTSGDAPKVGSRIRVTPAHIDPTLAMHDVAWIVRGDQVIDRWSIDLRGW</sequence>
<dbReference type="Pfam" id="PF01168">
    <property type="entry name" value="Ala_racemase_N"/>
    <property type="match status" value="1"/>
</dbReference>
<protein>
    <submittedName>
        <fullName evidence="4">Unannotated protein</fullName>
    </submittedName>
</protein>
<dbReference type="AlphaFoldDB" id="A0A6J7FFG0"/>
<organism evidence="4">
    <name type="scientific">freshwater metagenome</name>
    <dbReference type="NCBI Taxonomy" id="449393"/>
    <lineage>
        <taxon>unclassified sequences</taxon>
        <taxon>metagenomes</taxon>
        <taxon>ecological metagenomes</taxon>
    </lineage>
</organism>
<reference evidence="4" key="1">
    <citation type="submission" date="2020-05" db="EMBL/GenBank/DDBJ databases">
        <authorList>
            <person name="Chiriac C."/>
            <person name="Salcher M."/>
            <person name="Ghai R."/>
            <person name="Kavagutti S V."/>
        </authorList>
    </citation>
    <scope>NUCLEOTIDE SEQUENCE</scope>
</reference>
<dbReference type="EMBL" id="CAFBNR010000013">
    <property type="protein sequence ID" value="CAB4958363.1"/>
    <property type="molecule type" value="Genomic_DNA"/>
</dbReference>
<feature type="domain" description="D-serine dehydratase-like" evidence="3">
    <location>
        <begin position="228"/>
        <end position="311"/>
    </location>
</feature>
<dbReference type="InterPro" id="IPR026956">
    <property type="entry name" value="D-ser_dehydrat-like_dom"/>
</dbReference>
<dbReference type="PANTHER" id="PTHR28004">
    <property type="entry name" value="ZGC:162816-RELATED"/>
    <property type="match status" value="1"/>
</dbReference>
<comment type="similarity">
    <text evidence="1">Belongs to the DSD1 family.</text>
</comment>
<dbReference type="GO" id="GO:0008721">
    <property type="term" value="F:D-serine ammonia-lyase activity"/>
    <property type="evidence" value="ECO:0007669"/>
    <property type="project" value="TreeGrafter"/>
</dbReference>
<dbReference type="PANTHER" id="PTHR28004:SF2">
    <property type="entry name" value="D-SERINE DEHYDRATASE"/>
    <property type="match status" value="1"/>
</dbReference>
<dbReference type="InterPro" id="IPR001608">
    <property type="entry name" value="Ala_racemase_N"/>
</dbReference>
<dbReference type="Gene3D" id="2.40.37.20">
    <property type="entry name" value="D-serine dehydratase-like domain"/>
    <property type="match status" value="1"/>
</dbReference>
<keyword evidence="2" id="KW-0456">Lyase</keyword>
<accession>A0A6J7FFG0</accession>
<dbReference type="Gene3D" id="3.20.20.10">
    <property type="entry name" value="Alanine racemase"/>
    <property type="match status" value="1"/>
</dbReference>
<gene>
    <name evidence="4" type="ORF">UFOPK3573_00281</name>
    <name evidence="5" type="ORF">UFOPK3879_00426</name>
</gene>
<dbReference type="SUPFAM" id="SSF51419">
    <property type="entry name" value="PLP-binding barrel"/>
    <property type="match status" value="1"/>
</dbReference>
<evidence type="ECO:0000313" key="4">
    <source>
        <dbReference type="EMBL" id="CAB4893931.1"/>
    </source>
</evidence>
<dbReference type="SMART" id="SM01119">
    <property type="entry name" value="D-ser_dehydrat"/>
    <property type="match status" value="1"/>
</dbReference>
<evidence type="ECO:0000256" key="2">
    <source>
        <dbReference type="ARBA" id="ARBA00023239"/>
    </source>
</evidence>
<dbReference type="EMBL" id="CAFBMJ010000011">
    <property type="protein sequence ID" value="CAB4893931.1"/>
    <property type="molecule type" value="Genomic_DNA"/>
</dbReference>
<evidence type="ECO:0000256" key="1">
    <source>
        <dbReference type="ARBA" id="ARBA00005323"/>
    </source>
</evidence>
<proteinExistence type="inferred from homology"/>
<evidence type="ECO:0000259" key="3">
    <source>
        <dbReference type="SMART" id="SM01119"/>
    </source>
</evidence>
<dbReference type="InterPro" id="IPR051466">
    <property type="entry name" value="D-amino_acid_metab_enzyme"/>
</dbReference>
<dbReference type="InterPro" id="IPR042208">
    <property type="entry name" value="D-ser_dehydrat-like_sf"/>
</dbReference>
<dbReference type="InterPro" id="IPR029066">
    <property type="entry name" value="PLP-binding_barrel"/>
</dbReference>
<dbReference type="Pfam" id="PF14031">
    <property type="entry name" value="D-ser_dehydrat"/>
    <property type="match status" value="1"/>
</dbReference>